<reference evidence="2" key="1">
    <citation type="submission" date="2020-10" db="EMBL/GenBank/DDBJ databases">
        <authorList>
            <person name="Gilroy R."/>
        </authorList>
    </citation>
    <scope>NUCLEOTIDE SEQUENCE</scope>
    <source>
        <strain evidence="2">6276</strain>
    </source>
</reference>
<organism evidence="2 3">
    <name type="scientific">Candidatus Scatousia excrementigallinarum</name>
    <dbReference type="NCBI Taxonomy" id="2840935"/>
    <lineage>
        <taxon>Bacteria</taxon>
        <taxon>Candidatus Scatousia</taxon>
    </lineage>
</organism>
<dbReference type="InterPro" id="IPR014030">
    <property type="entry name" value="Ketoacyl_synth_N"/>
</dbReference>
<comment type="caution">
    <text evidence="2">The sequence shown here is derived from an EMBL/GenBank/DDBJ whole genome shotgun (WGS) entry which is preliminary data.</text>
</comment>
<dbReference type="Proteomes" id="UP000823928">
    <property type="component" value="Unassembled WGS sequence"/>
</dbReference>
<reference evidence="2" key="2">
    <citation type="journal article" date="2021" name="PeerJ">
        <title>Extensive microbial diversity within the chicken gut microbiome revealed by metagenomics and culture.</title>
        <authorList>
            <person name="Gilroy R."/>
            <person name="Ravi A."/>
            <person name="Getino M."/>
            <person name="Pursley I."/>
            <person name="Horton D.L."/>
            <person name="Alikhan N.F."/>
            <person name="Baker D."/>
            <person name="Gharbi K."/>
            <person name="Hall N."/>
            <person name="Watson M."/>
            <person name="Adriaenssens E.M."/>
            <person name="Foster-Nyarko E."/>
            <person name="Jarju S."/>
            <person name="Secka A."/>
            <person name="Antonio M."/>
            <person name="Oren A."/>
            <person name="Chaudhuri R.R."/>
            <person name="La Ragione R."/>
            <person name="Hildebrand F."/>
            <person name="Pallen M.J."/>
        </authorList>
    </citation>
    <scope>NUCLEOTIDE SEQUENCE</scope>
    <source>
        <strain evidence="2">6276</strain>
    </source>
</reference>
<name>A0A9D1JMP6_9BACT</name>
<dbReference type="Pfam" id="PF13723">
    <property type="entry name" value="Ketoacyl-synt_2"/>
    <property type="match status" value="1"/>
</dbReference>
<proteinExistence type="predicted"/>
<accession>A0A9D1JMP6</accession>
<evidence type="ECO:0000313" key="3">
    <source>
        <dbReference type="Proteomes" id="UP000823928"/>
    </source>
</evidence>
<evidence type="ECO:0000259" key="1">
    <source>
        <dbReference type="Pfam" id="PF13723"/>
    </source>
</evidence>
<gene>
    <name evidence="2" type="ORF">IAC10_05790</name>
</gene>
<feature type="domain" description="Beta-ketoacyl synthase-like N-terminal" evidence="1">
    <location>
        <begin position="17"/>
        <end position="124"/>
    </location>
</feature>
<dbReference type="EMBL" id="DVIU01000117">
    <property type="protein sequence ID" value="HIS36126.1"/>
    <property type="molecule type" value="Genomic_DNA"/>
</dbReference>
<sequence>MKEVVFDIKKFSYVTGDEIDVSFIPMMLRRKLNTFGRAGLYTLYGAYDGGSPNLVFSSCYGDFERVVKLINQRKEDGEVSPAGFSSSVHNATVGLFSLLEGVKTGYNSISAGEKSVAAGFLESILAGESLFCYAESFGGIKSVSVLTSVNNKGKFLLCENSENLPVNDGFEDLTAFLEGKNDTFVSDLYVVKKNEDL</sequence>
<dbReference type="AlphaFoldDB" id="A0A9D1JMP6"/>
<evidence type="ECO:0000313" key="2">
    <source>
        <dbReference type="EMBL" id="HIS36126.1"/>
    </source>
</evidence>
<protein>
    <submittedName>
        <fullName evidence="2">Beta-ketoacyl synthase chain length factor</fullName>
    </submittedName>
</protein>